<keyword evidence="1" id="KW-0812">Transmembrane</keyword>
<evidence type="ECO:0000313" key="3">
    <source>
        <dbReference type="EMBL" id="MEF2966368.1"/>
    </source>
</evidence>
<evidence type="ECO:0000259" key="2">
    <source>
        <dbReference type="Pfam" id="PF14285"/>
    </source>
</evidence>
<protein>
    <submittedName>
        <fullName evidence="3">DUF4367 domain-containing protein</fullName>
    </submittedName>
</protein>
<dbReference type="EMBL" id="JAZHPZ010000004">
    <property type="protein sequence ID" value="MEF2966368.1"/>
    <property type="molecule type" value="Genomic_DNA"/>
</dbReference>
<keyword evidence="4" id="KW-1185">Reference proteome</keyword>
<comment type="caution">
    <text evidence="3">The sequence shown here is derived from an EMBL/GenBank/DDBJ whole genome shotgun (WGS) entry which is preliminary data.</text>
</comment>
<evidence type="ECO:0000256" key="1">
    <source>
        <dbReference type="SAM" id="Phobius"/>
    </source>
</evidence>
<gene>
    <name evidence="3" type="ORF">V3851_11055</name>
</gene>
<keyword evidence="1" id="KW-1133">Transmembrane helix</keyword>
<accession>A0ABU7VRK4</accession>
<keyword evidence="1" id="KW-0472">Membrane</keyword>
<reference evidence="3 4" key="1">
    <citation type="submission" date="2024-02" db="EMBL/GenBank/DDBJ databases">
        <title>A nitrogen-fixing paenibacillus bacterium.</title>
        <authorList>
            <person name="Zhang W.L."/>
            <person name="Chen S.F."/>
        </authorList>
    </citation>
    <scope>NUCLEOTIDE SEQUENCE [LARGE SCALE GENOMIC DNA]</scope>
    <source>
        <strain evidence="3 4">M1</strain>
    </source>
</reference>
<dbReference type="InterPro" id="IPR025377">
    <property type="entry name" value="DUF4367"/>
</dbReference>
<sequence>MISGKVTEKQFGEDLDACLNGKASASFDKPEEYRALLQLGKSLASANFGSETHKESVRRRIMQTTAFQKGRAGCKRSKLVRVLAVAAPSVILIGVLFAQPSFANGWLDKIISSISLGHITAFQVEPPPEDMSYPVPEHLKGKLFDRNGQALYEVDGKTGPIYTAEGEEIEGIENGEVITKSEAEAKDKEIRTRKITDPTALDDYTNFKVGLPAYLPEGYAFDRAEQYMDEQGNASPKYIDLYFTNGENGKQIYIQERYADEETAYIQSTTGTVESVKVNEADAVIINGKTIDWEADGILYSVMVKEMGEPIEKSELIRIAESVK</sequence>
<organism evidence="3 4">
    <name type="scientific">Paenibacillus haidiansis</name>
    <dbReference type="NCBI Taxonomy" id="1574488"/>
    <lineage>
        <taxon>Bacteria</taxon>
        <taxon>Bacillati</taxon>
        <taxon>Bacillota</taxon>
        <taxon>Bacilli</taxon>
        <taxon>Bacillales</taxon>
        <taxon>Paenibacillaceae</taxon>
        <taxon>Paenibacillus</taxon>
    </lineage>
</organism>
<dbReference type="Pfam" id="PF14285">
    <property type="entry name" value="DUF4367"/>
    <property type="match status" value="1"/>
</dbReference>
<dbReference type="RefSeq" id="WP_331846583.1">
    <property type="nucleotide sequence ID" value="NZ_JAZHPZ010000004.1"/>
</dbReference>
<proteinExistence type="predicted"/>
<dbReference type="Proteomes" id="UP001306950">
    <property type="component" value="Unassembled WGS sequence"/>
</dbReference>
<evidence type="ECO:0000313" key="4">
    <source>
        <dbReference type="Proteomes" id="UP001306950"/>
    </source>
</evidence>
<name>A0ABU7VRK4_9BACL</name>
<feature type="transmembrane region" description="Helical" evidence="1">
    <location>
        <begin position="79"/>
        <end position="98"/>
    </location>
</feature>
<feature type="domain" description="DUF4367" evidence="2">
    <location>
        <begin position="212"/>
        <end position="323"/>
    </location>
</feature>